<feature type="region of interest" description="Disordered" evidence="1">
    <location>
        <begin position="126"/>
        <end position="155"/>
    </location>
</feature>
<comment type="caution">
    <text evidence="3">The sequence shown here is derived from an EMBL/GenBank/DDBJ whole genome shotgun (WGS) entry which is preliminary data.</text>
</comment>
<keyword evidence="4" id="KW-1185">Reference proteome</keyword>
<dbReference type="Proteomes" id="UP001287356">
    <property type="component" value="Unassembled WGS sequence"/>
</dbReference>
<evidence type="ECO:0000256" key="1">
    <source>
        <dbReference type="SAM" id="MobiDB-lite"/>
    </source>
</evidence>
<proteinExistence type="predicted"/>
<dbReference type="EMBL" id="JAULSN010000006">
    <property type="protein sequence ID" value="KAK3369796.1"/>
    <property type="molecule type" value="Genomic_DNA"/>
</dbReference>
<gene>
    <name evidence="3" type="ORF">B0T24DRAFT_681788</name>
</gene>
<reference evidence="3" key="1">
    <citation type="journal article" date="2023" name="Mol. Phylogenet. Evol.">
        <title>Genome-scale phylogeny and comparative genomics of the fungal order Sordariales.</title>
        <authorList>
            <person name="Hensen N."/>
            <person name="Bonometti L."/>
            <person name="Westerberg I."/>
            <person name="Brannstrom I.O."/>
            <person name="Guillou S."/>
            <person name="Cros-Aarteil S."/>
            <person name="Calhoun S."/>
            <person name="Haridas S."/>
            <person name="Kuo A."/>
            <person name="Mondo S."/>
            <person name="Pangilinan J."/>
            <person name="Riley R."/>
            <person name="LaButti K."/>
            <person name="Andreopoulos B."/>
            <person name="Lipzen A."/>
            <person name="Chen C."/>
            <person name="Yan M."/>
            <person name="Daum C."/>
            <person name="Ng V."/>
            <person name="Clum A."/>
            <person name="Steindorff A."/>
            <person name="Ohm R.A."/>
            <person name="Martin F."/>
            <person name="Silar P."/>
            <person name="Natvig D.O."/>
            <person name="Lalanne C."/>
            <person name="Gautier V."/>
            <person name="Ament-Velasquez S.L."/>
            <person name="Kruys A."/>
            <person name="Hutchinson M.I."/>
            <person name="Powell A.J."/>
            <person name="Barry K."/>
            <person name="Miller A.N."/>
            <person name="Grigoriev I.V."/>
            <person name="Debuchy R."/>
            <person name="Gladieux P."/>
            <person name="Hiltunen Thoren M."/>
            <person name="Johannesson H."/>
        </authorList>
    </citation>
    <scope>NUCLEOTIDE SEQUENCE</scope>
    <source>
        <strain evidence="3">CBS 958.72</strain>
    </source>
</reference>
<accession>A0AAE0K5I8</accession>
<name>A0AAE0K5I8_9PEZI</name>
<feature type="compositionally biased region" description="Low complexity" evidence="1">
    <location>
        <begin position="126"/>
        <end position="136"/>
    </location>
</feature>
<protein>
    <submittedName>
        <fullName evidence="3">Uncharacterized protein</fullName>
    </submittedName>
</protein>
<evidence type="ECO:0000256" key="2">
    <source>
        <dbReference type="SAM" id="SignalP"/>
    </source>
</evidence>
<dbReference type="AlphaFoldDB" id="A0AAE0K5I8"/>
<feature type="signal peptide" evidence="2">
    <location>
        <begin position="1"/>
        <end position="25"/>
    </location>
</feature>
<feature type="chain" id="PRO_5041924534" evidence="2">
    <location>
        <begin position="26"/>
        <end position="291"/>
    </location>
</feature>
<keyword evidence="2" id="KW-0732">Signal</keyword>
<reference evidence="3" key="2">
    <citation type="submission" date="2023-06" db="EMBL/GenBank/DDBJ databases">
        <authorList>
            <consortium name="Lawrence Berkeley National Laboratory"/>
            <person name="Haridas S."/>
            <person name="Hensen N."/>
            <person name="Bonometti L."/>
            <person name="Westerberg I."/>
            <person name="Brannstrom I.O."/>
            <person name="Guillou S."/>
            <person name="Cros-Aarteil S."/>
            <person name="Calhoun S."/>
            <person name="Kuo A."/>
            <person name="Mondo S."/>
            <person name="Pangilinan J."/>
            <person name="Riley R."/>
            <person name="Labutti K."/>
            <person name="Andreopoulos B."/>
            <person name="Lipzen A."/>
            <person name="Chen C."/>
            <person name="Yanf M."/>
            <person name="Daum C."/>
            <person name="Ng V."/>
            <person name="Clum A."/>
            <person name="Steindorff A."/>
            <person name="Ohm R."/>
            <person name="Martin F."/>
            <person name="Silar P."/>
            <person name="Natvig D."/>
            <person name="Lalanne C."/>
            <person name="Gautier V."/>
            <person name="Ament-Velasquez S.L."/>
            <person name="Kruys A."/>
            <person name="Hutchinson M.I."/>
            <person name="Powell A.J."/>
            <person name="Barry K."/>
            <person name="Miller A.N."/>
            <person name="Grigoriev I.V."/>
            <person name="Debuchy R."/>
            <person name="Gladieux P."/>
            <person name="Thoren M.H."/>
            <person name="Johannesson H."/>
        </authorList>
    </citation>
    <scope>NUCLEOTIDE SEQUENCE</scope>
    <source>
        <strain evidence="3">CBS 958.72</strain>
    </source>
</reference>
<organism evidence="3 4">
    <name type="scientific">Lasiosphaeria ovina</name>
    <dbReference type="NCBI Taxonomy" id="92902"/>
    <lineage>
        <taxon>Eukaryota</taxon>
        <taxon>Fungi</taxon>
        <taxon>Dikarya</taxon>
        <taxon>Ascomycota</taxon>
        <taxon>Pezizomycotina</taxon>
        <taxon>Sordariomycetes</taxon>
        <taxon>Sordariomycetidae</taxon>
        <taxon>Sordariales</taxon>
        <taxon>Lasiosphaeriaceae</taxon>
        <taxon>Lasiosphaeria</taxon>
    </lineage>
</organism>
<feature type="compositionally biased region" description="Polar residues" evidence="1">
    <location>
        <begin position="137"/>
        <end position="155"/>
    </location>
</feature>
<evidence type="ECO:0000313" key="3">
    <source>
        <dbReference type="EMBL" id="KAK3369796.1"/>
    </source>
</evidence>
<evidence type="ECO:0000313" key="4">
    <source>
        <dbReference type="Proteomes" id="UP001287356"/>
    </source>
</evidence>
<sequence>MSPTISFRSAVLLAAATVSAGFVGAESFTPATKTTTVTVPAEFFTSFVEVTPKIVDVMTVALSTVTVFRNEPVESSSADTTVTYTADTTGSNSSSTFPTTLVTNVSLGTNSTSAWSSTSPNNLTWTTSSLSTPSTTDITSVLSPDSTSEATATSSKNAAAIETGSAISRSVKAIAFQSYWYTVFTELLESVAADPSIPEYLTAPRPIKKFTVTFFDKPDDQSCPCCLPDADPAITVDKEDGLTKSHLIRALRDYLYSRFAPLANTVVPNLRRWSPATEVPLKVLSCTIGTG</sequence>